<dbReference type="AlphaFoldDB" id="A0A316ZCZ4"/>
<dbReference type="GeneID" id="37267274"/>
<keyword evidence="3" id="KW-1185">Reference proteome</keyword>
<feature type="compositionally biased region" description="Basic and acidic residues" evidence="1">
    <location>
        <begin position="112"/>
        <end position="121"/>
    </location>
</feature>
<reference evidence="2 3" key="1">
    <citation type="journal article" date="2018" name="Mol. Biol. Evol.">
        <title>Broad Genomic Sampling Reveals a Smut Pathogenic Ancestry of the Fungal Clade Ustilaginomycotina.</title>
        <authorList>
            <person name="Kijpornyongpan T."/>
            <person name="Mondo S.J."/>
            <person name="Barry K."/>
            <person name="Sandor L."/>
            <person name="Lee J."/>
            <person name="Lipzen A."/>
            <person name="Pangilinan J."/>
            <person name="LaButti K."/>
            <person name="Hainaut M."/>
            <person name="Henrissat B."/>
            <person name="Grigoriev I.V."/>
            <person name="Spatafora J.W."/>
            <person name="Aime M.C."/>
        </authorList>
    </citation>
    <scope>NUCLEOTIDE SEQUENCE [LARGE SCALE GENOMIC DNA]</scope>
    <source>
        <strain evidence="2 3">MCA 4186</strain>
    </source>
</reference>
<accession>A0A316ZCZ4</accession>
<proteinExistence type="predicted"/>
<name>A0A316ZCZ4_9BASI</name>
<feature type="region of interest" description="Disordered" evidence="1">
    <location>
        <begin position="48"/>
        <end position="71"/>
    </location>
</feature>
<organism evidence="2 3">
    <name type="scientific">Tilletiopsis washingtonensis</name>
    <dbReference type="NCBI Taxonomy" id="58919"/>
    <lineage>
        <taxon>Eukaryota</taxon>
        <taxon>Fungi</taxon>
        <taxon>Dikarya</taxon>
        <taxon>Basidiomycota</taxon>
        <taxon>Ustilaginomycotina</taxon>
        <taxon>Exobasidiomycetes</taxon>
        <taxon>Entylomatales</taxon>
        <taxon>Entylomatales incertae sedis</taxon>
        <taxon>Tilletiopsis</taxon>
    </lineage>
</organism>
<evidence type="ECO:0000313" key="3">
    <source>
        <dbReference type="Proteomes" id="UP000245946"/>
    </source>
</evidence>
<feature type="compositionally biased region" description="Low complexity" evidence="1">
    <location>
        <begin position="48"/>
        <end position="67"/>
    </location>
</feature>
<evidence type="ECO:0000313" key="2">
    <source>
        <dbReference type="EMBL" id="PWN98918.1"/>
    </source>
</evidence>
<dbReference type="RefSeq" id="XP_025599197.1">
    <property type="nucleotide sequence ID" value="XM_025739728.1"/>
</dbReference>
<evidence type="ECO:0000256" key="1">
    <source>
        <dbReference type="SAM" id="MobiDB-lite"/>
    </source>
</evidence>
<dbReference type="Proteomes" id="UP000245946">
    <property type="component" value="Unassembled WGS sequence"/>
</dbReference>
<feature type="region of interest" description="Disordered" evidence="1">
    <location>
        <begin position="97"/>
        <end position="144"/>
    </location>
</feature>
<sequence>MSSDDFDARASRILVLDVGLATPGPSRALLPSRQLRGLIDSIVEASTSHSAAMNDSAASSSVAPPAEEAQEDTVPWLINNRYYSAAVHFAPRSIPLFAKNEPAASRGPGRRRAAEREEPRHLRCTRGAEPSHRYGDREQEDSLV</sequence>
<gene>
    <name evidence="2" type="ORF">FA09DRAFT_258901</name>
</gene>
<protein>
    <submittedName>
        <fullName evidence="2">Uncharacterized protein</fullName>
    </submittedName>
</protein>
<dbReference type="EMBL" id="KZ819290">
    <property type="protein sequence ID" value="PWN98918.1"/>
    <property type="molecule type" value="Genomic_DNA"/>
</dbReference>